<accession>A0AAU7JDY3</accession>
<organism evidence="4">
    <name type="scientific">Alsobacter sp. KACC 23698</name>
    <dbReference type="NCBI Taxonomy" id="3149229"/>
    <lineage>
        <taxon>Bacteria</taxon>
        <taxon>Pseudomonadati</taxon>
        <taxon>Pseudomonadota</taxon>
        <taxon>Alphaproteobacteria</taxon>
        <taxon>Hyphomicrobiales</taxon>
        <taxon>Alsobacteraceae</taxon>
        <taxon>Alsobacter</taxon>
    </lineage>
</organism>
<proteinExistence type="predicted"/>
<evidence type="ECO:0000313" key="4">
    <source>
        <dbReference type="EMBL" id="XBO38410.1"/>
    </source>
</evidence>
<evidence type="ECO:0000256" key="1">
    <source>
        <dbReference type="ARBA" id="ARBA00022679"/>
    </source>
</evidence>
<dbReference type="RefSeq" id="WP_406855246.1">
    <property type="nucleotide sequence ID" value="NZ_CP157484.1"/>
</dbReference>
<dbReference type="SUPFAM" id="SSF55729">
    <property type="entry name" value="Acyl-CoA N-acyltransferases (Nat)"/>
    <property type="match status" value="1"/>
</dbReference>
<evidence type="ECO:0000259" key="3">
    <source>
        <dbReference type="PROSITE" id="PS51186"/>
    </source>
</evidence>
<dbReference type="InterPro" id="IPR016181">
    <property type="entry name" value="Acyl_CoA_acyltransferase"/>
</dbReference>
<dbReference type="Pfam" id="PF00583">
    <property type="entry name" value="Acetyltransf_1"/>
    <property type="match status" value="1"/>
</dbReference>
<feature type="domain" description="N-acetyltransferase" evidence="3">
    <location>
        <begin position="7"/>
        <end position="142"/>
    </location>
</feature>
<protein>
    <submittedName>
        <fullName evidence="4">GNAT family N-acetyltransferase</fullName>
    </submittedName>
</protein>
<keyword evidence="1" id="KW-0808">Transferase</keyword>
<dbReference type="EMBL" id="CP157484">
    <property type="protein sequence ID" value="XBO38410.1"/>
    <property type="molecule type" value="Genomic_DNA"/>
</dbReference>
<reference evidence="4" key="1">
    <citation type="submission" date="2024-05" db="EMBL/GenBank/DDBJ databases">
        <authorList>
            <person name="Kim S."/>
            <person name="Heo J."/>
            <person name="Choi H."/>
            <person name="Choi Y."/>
            <person name="Kwon S.-W."/>
            <person name="Kim Y."/>
        </authorList>
    </citation>
    <scope>NUCLEOTIDE SEQUENCE</scope>
    <source>
        <strain evidence="4">KACC 23698</strain>
    </source>
</reference>
<dbReference type="CDD" id="cd04301">
    <property type="entry name" value="NAT_SF"/>
    <property type="match status" value="1"/>
</dbReference>
<dbReference type="Gene3D" id="3.40.630.30">
    <property type="match status" value="1"/>
</dbReference>
<sequence>MDENTGPTSRPALAYSTAALAEITTAAFEGYVVPLGFSAESFDARFRRETLDRTASRVLLDGDRPVAVVLVARRGWTARVAAMGVVRERRGRGLGADVLQDVVADLRRSCVRRLLLEVITSNEPALRLYRRLGFRDHRTLVG</sequence>
<dbReference type="GO" id="GO:0016747">
    <property type="term" value="F:acyltransferase activity, transferring groups other than amino-acyl groups"/>
    <property type="evidence" value="ECO:0007669"/>
    <property type="project" value="InterPro"/>
</dbReference>
<dbReference type="AlphaFoldDB" id="A0AAU7JDY3"/>
<dbReference type="InterPro" id="IPR050832">
    <property type="entry name" value="Bact_Acetyltransf"/>
</dbReference>
<evidence type="ECO:0000256" key="2">
    <source>
        <dbReference type="ARBA" id="ARBA00023315"/>
    </source>
</evidence>
<dbReference type="InterPro" id="IPR000182">
    <property type="entry name" value="GNAT_dom"/>
</dbReference>
<name>A0AAU7JDY3_9HYPH</name>
<dbReference type="PROSITE" id="PS51186">
    <property type="entry name" value="GNAT"/>
    <property type="match status" value="1"/>
</dbReference>
<keyword evidence="2" id="KW-0012">Acyltransferase</keyword>
<gene>
    <name evidence="4" type="ORF">ABEG18_22335</name>
</gene>
<dbReference type="PANTHER" id="PTHR43877">
    <property type="entry name" value="AMINOALKYLPHOSPHONATE N-ACETYLTRANSFERASE-RELATED-RELATED"/>
    <property type="match status" value="1"/>
</dbReference>